<comment type="caution">
    <text evidence="7">The sequence shown here is derived from an EMBL/GenBank/DDBJ whole genome shotgun (WGS) entry which is preliminary data.</text>
</comment>
<comment type="similarity">
    <text evidence="2">Belongs to the zinc-containing alcohol dehydrogenase family.</text>
</comment>
<dbReference type="GO" id="GO:0005737">
    <property type="term" value="C:cytoplasm"/>
    <property type="evidence" value="ECO:0007669"/>
    <property type="project" value="TreeGrafter"/>
</dbReference>
<proteinExistence type="inferred from homology"/>
<evidence type="ECO:0000313" key="8">
    <source>
        <dbReference type="Proteomes" id="UP000736672"/>
    </source>
</evidence>
<dbReference type="AlphaFoldDB" id="A0A9P9HY67"/>
<name>A0A9P9HY67_FUSSL</name>
<dbReference type="EMBL" id="JAGTJS010000006">
    <property type="protein sequence ID" value="KAH7265765.1"/>
    <property type="molecule type" value="Genomic_DNA"/>
</dbReference>
<organism evidence="7 8">
    <name type="scientific">Fusarium solani</name>
    <name type="common">Filamentous fungus</name>
    <dbReference type="NCBI Taxonomy" id="169388"/>
    <lineage>
        <taxon>Eukaryota</taxon>
        <taxon>Fungi</taxon>
        <taxon>Dikarya</taxon>
        <taxon>Ascomycota</taxon>
        <taxon>Pezizomycotina</taxon>
        <taxon>Sordariomycetes</taxon>
        <taxon>Hypocreomycetidae</taxon>
        <taxon>Hypocreales</taxon>
        <taxon>Nectriaceae</taxon>
        <taxon>Fusarium</taxon>
        <taxon>Fusarium solani species complex</taxon>
    </lineage>
</organism>
<dbReference type="Gene3D" id="3.90.180.10">
    <property type="entry name" value="Medium-chain alcohol dehydrogenases, catalytic domain"/>
    <property type="match status" value="1"/>
</dbReference>
<dbReference type="GO" id="GO:0004022">
    <property type="term" value="F:alcohol dehydrogenase (NAD+) activity"/>
    <property type="evidence" value="ECO:0007669"/>
    <property type="project" value="TreeGrafter"/>
</dbReference>
<dbReference type="InterPro" id="IPR013149">
    <property type="entry name" value="ADH-like_C"/>
</dbReference>
<evidence type="ECO:0000256" key="1">
    <source>
        <dbReference type="ARBA" id="ARBA00001947"/>
    </source>
</evidence>
<evidence type="ECO:0000259" key="6">
    <source>
        <dbReference type="SMART" id="SM00829"/>
    </source>
</evidence>
<sequence>MVHPPESSTTMLAAVVEKFGEPYRMRRVSRPSSPQGQDILLKVLAASYCHTDAVFASGGLSQTLPRIGCHEFAGQVLEVGPNVPKTRGIFAGLHVGVPGRAYHPCGTCYECQNTGPDEISYSPYCPRAGNLGLTQDGGFQEFCLVDSRQVAPLPEGLSPLQAAPLMCAGLTIWSALHHDAVQRASTVGILGAGGGLGHLGVQFAARLGKRVLAIDANDAALAHLKQVKHGLGFAGTSVHVADARTVNVHETKGIWEESSTKLPTEIGLDTINLLPESQKAFDLGMQLLRNHGTMIVLSFPKEKLSVSAHDLVFRDIRLVGSLVGRNAQLREMLEFFVKSGVKASVKAYPFEQLNELVRDSEQGVSGKLVIDMTL</sequence>
<accession>A0A9P9HY67</accession>
<evidence type="ECO:0000313" key="7">
    <source>
        <dbReference type="EMBL" id="KAH7265765.1"/>
    </source>
</evidence>
<dbReference type="InterPro" id="IPR020843">
    <property type="entry name" value="ER"/>
</dbReference>
<dbReference type="PANTHER" id="PTHR42940:SF8">
    <property type="entry name" value="VACUOLAR PROTEIN SORTING-ASSOCIATED PROTEIN 11"/>
    <property type="match status" value="1"/>
</dbReference>
<feature type="domain" description="Enoyl reductase (ER)" evidence="6">
    <location>
        <begin position="20"/>
        <end position="370"/>
    </location>
</feature>
<dbReference type="InterPro" id="IPR036291">
    <property type="entry name" value="NAD(P)-bd_dom_sf"/>
</dbReference>
<keyword evidence="3" id="KW-0479">Metal-binding</keyword>
<keyword evidence="8" id="KW-1185">Reference proteome</keyword>
<comment type="cofactor">
    <cofactor evidence="1">
        <name>Zn(2+)</name>
        <dbReference type="ChEBI" id="CHEBI:29105"/>
    </cofactor>
</comment>
<dbReference type="SUPFAM" id="SSF50129">
    <property type="entry name" value="GroES-like"/>
    <property type="match status" value="1"/>
</dbReference>
<evidence type="ECO:0000256" key="5">
    <source>
        <dbReference type="ARBA" id="ARBA00023002"/>
    </source>
</evidence>
<evidence type="ECO:0000256" key="2">
    <source>
        <dbReference type="ARBA" id="ARBA00008072"/>
    </source>
</evidence>
<dbReference type="OrthoDB" id="256333at2759"/>
<dbReference type="GO" id="GO:0046872">
    <property type="term" value="F:metal ion binding"/>
    <property type="evidence" value="ECO:0007669"/>
    <property type="project" value="UniProtKB-KW"/>
</dbReference>
<dbReference type="InterPro" id="IPR011032">
    <property type="entry name" value="GroES-like_sf"/>
</dbReference>
<keyword evidence="5" id="KW-0560">Oxidoreductase</keyword>
<dbReference type="SMART" id="SM00829">
    <property type="entry name" value="PKS_ER"/>
    <property type="match status" value="1"/>
</dbReference>
<dbReference type="PANTHER" id="PTHR42940">
    <property type="entry name" value="ALCOHOL DEHYDROGENASE 1-RELATED"/>
    <property type="match status" value="1"/>
</dbReference>
<reference evidence="7" key="1">
    <citation type="journal article" date="2021" name="Nat. Commun.">
        <title>Genetic determinants of endophytism in the Arabidopsis root mycobiome.</title>
        <authorList>
            <person name="Mesny F."/>
            <person name="Miyauchi S."/>
            <person name="Thiergart T."/>
            <person name="Pickel B."/>
            <person name="Atanasova L."/>
            <person name="Karlsson M."/>
            <person name="Huettel B."/>
            <person name="Barry K.W."/>
            <person name="Haridas S."/>
            <person name="Chen C."/>
            <person name="Bauer D."/>
            <person name="Andreopoulos W."/>
            <person name="Pangilinan J."/>
            <person name="LaButti K."/>
            <person name="Riley R."/>
            <person name="Lipzen A."/>
            <person name="Clum A."/>
            <person name="Drula E."/>
            <person name="Henrissat B."/>
            <person name="Kohler A."/>
            <person name="Grigoriev I.V."/>
            <person name="Martin F.M."/>
            <person name="Hacquard S."/>
        </authorList>
    </citation>
    <scope>NUCLEOTIDE SEQUENCE</scope>
    <source>
        <strain evidence="7">FSSC 5 MPI-SDFR-AT-0091</strain>
    </source>
</reference>
<protein>
    <submittedName>
        <fullName evidence="7">Chaperonin 10-like protein</fullName>
    </submittedName>
</protein>
<dbReference type="Gene3D" id="3.40.50.720">
    <property type="entry name" value="NAD(P)-binding Rossmann-like Domain"/>
    <property type="match status" value="1"/>
</dbReference>
<dbReference type="Proteomes" id="UP000736672">
    <property type="component" value="Unassembled WGS sequence"/>
</dbReference>
<keyword evidence="4" id="KW-0862">Zinc</keyword>
<evidence type="ECO:0000256" key="4">
    <source>
        <dbReference type="ARBA" id="ARBA00022833"/>
    </source>
</evidence>
<dbReference type="Pfam" id="PF08240">
    <property type="entry name" value="ADH_N"/>
    <property type="match status" value="1"/>
</dbReference>
<gene>
    <name evidence="7" type="ORF">B0J15DRAFT_579616</name>
</gene>
<dbReference type="SUPFAM" id="SSF51735">
    <property type="entry name" value="NAD(P)-binding Rossmann-fold domains"/>
    <property type="match status" value="1"/>
</dbReference>
<dbReference type="Pfam" id="PF00107">
    <property type="entry name" value="ADH_zinc_N"/>
    <property type="match status" value="1"/>
</dbReference>
<dbReference type="InterPro" id="IPR013154">
    <property type="entry name" value="ADH-like_N"/>
</dbReference>
<evidence type="ECO:0000256" key="3">
    <source>
        <dbReference type="ARBA" id="ARBA00022723"/>
    </source>
</evidence>